<feature type="transmembrane region" description="Helical" evidence="6">
    <location>
        <begin position="116"/>
        <end position="139"/>
    </location>
</feature>
<sequence length="615" mass="68534">MRMSSRPSMVKKIQDNTELVIEFYTILASTRGTPASEPVCDVALDAMTGRDLTTLVGALNYMLKYEANEEDAVARFIETYKAIKELNAAYPSFEKSLQELSKRLLADKQKWAKVKLFVAAALSMGDLFTDIMMVIQFFGMKEPGYAWATLASILANLFLQAVVVLYQNRALPLRTRIWEQVYVLTLVKPGVDAWRVASGTEQEVGKVIDPEGELAFTKICEIVAESIPGALIQLSAILRAGSKTTSAAFFSFGFCIFTTAFTSAIVSWDNDVSKEKRKLSPSFYGYVPSNMIGKVKVFLSLFFLSTFNLVTRSFACILFYMKGGFSGIASALGGEMLLYLLIKALRRDLWYWMPIYGFGGVLAASFARVFAKIVNDWTAMVQERHPNEVGGAYYTFSMFITITAGLVAAVGYEKEAEAFMGGRSSNSSDVSAGLEENTVVTAMPSDLSAGLEENTVIAVMTIACAGIILSYSTLLLSMNKEYVSTFFSTKTSDKFLQEKFTDFEEDAIRFGVFKCNRYKWEYKIGPQVKSWLDERLPVWLENEPEWFDDLRKSQIPDDFVSDPAILVRLRTNNVKAILEERRRSSVLGILTSSTAVHDEVVNSGGSVEEQQEAKE</sequence>
<keyword evidence="3 6" id="KW-0812">Transmembrane</keyword>
<dbReference type="InterPro" id="IPR018629">
    <property type="entry name" value="XK-rel"/>
</dbReference>
<feature type="transmembrane region" description="Helical" evidence="6">
    <location>
        <begin position="145"/>
        <end position="166"/>
    </location>
</feature>
<evidence type="ECO:0000313" key="7">
    <source>
        <dbReference type="EMBL" id="GMI32515.1"/>
    </source>
</evidence>
<feature type="transmembrane region" description="Helical" evidence="6">
    <location>
        <begin position="351"/>
        <end position="371"/>
    </location>
</feature>
<feature type="transmembrane region" description="Helical" evidence="6">
    <location>
        <begin position="247"/>
        <end position="268"/>
    </location>
</feature>
<proteinExistence type="inferred from homology"/>
<name>A0A9W7L670_9STRA</name>
<comment type="similarity">
    <text evidence="2">Belongs to the XK family.</text>
</comment>
<evidence type="ECO:0000256" key="3">
    <source>
        <dbReference type="ARBA" id="ARBA00022692"/>
    </source>
</evidence>
<evidence type="ECO:0000256" key="2">
    <source>
        <dbReference type="ARBA" id="ARBA00008789"/>
    </source>
</evidence>
<evidence type="ECO:0000256" key="4">
    <source>
        <dbReference type="ARBA" id="ARBA00022989"/>
    </source>
</evidence>
<feature type="transmembrane region" description="Helical" evidence="6">
    <location>
        <begin position="327"/>
        <end position="345"/>
    </location>
</feature>
<reference evidence="8" key="1">
    <citation type="journal article" date="2023" name="Commun. Biol.">
        <title>Genome analysis of Parmales, the sister group of diatoms, reveals the evolutionary specialization of diatoms from phago-mixotrophs to photoautotrophs.</title>
        <authorList>
            <person name="Ban H."/>
            <person name="Sato S."/>
            <person name="Yoshikawa S."/>
            <person name="Yamada K."/>
            <person name="Nakamura Y."/>
            <person name="Ichinomiya M."/>
            <person name="Sato N."/>
            <person name="Blanc-Mathieu R."/>
            <person name="Endo H."/>
            <person name="Kuwata A."/>
            <person name="Ogata H."/>
        </authorList>
    </citation>
    <scope>NUCLEOTIDE SEQUENCE [LARGE SCALE GENOMIC DNA]</scope>
</reference>
<keyword evidence="8" id="KW-1185">Reference proteome</keyword>
<dbReference type="Pfam" id="PF09815">
    <property type="entry name" value="XK-related"/>
    <property type="match status" value="1"/>
</dbReference>
<dbReference type="EMBL" id="BRYA01000783">
    <property type="protein sequence ID" value="GMI32515.1"/>
    <property type="molecule type" value="Genomic_DNA"/>
</dbReference>
<protein>
    <submittedName>
        <fullName evidence="7">Uncharacterized protein</fullName>
    </submittedName>
</protein>
<evidence type="ECO:0000313" key="8">
    <source>
        <dbReference type="Proteomes" id="UP001165065"/>
    </source>
</evidence>
<dbReference type="AlphaFoldDB" id="A0A9W7L670"/>
<comment type="caution">
    <text evidence="7">The sequence shown here is derived from an EMBL/GenBank/DDBJ whole genome shotgun (WGS) entry which is preliminary data.</text>
</comment>
<dbReference type="GO" id="GO:0005886">
    <property type="term" value="C:plasma membrane"/>
    <property type="evidence" value="ECO:0007669"/>
    <property type="project" value="UniProtKB-ARBA"/>
</dbReference>
<keyword evidence="5 6" id="KW-0472">Membrane</keyword>
<feature type="transmembrane region" description="Helical" evidence="6">
    <location>
        <begin position="392"/>
        <end position="412"/>
    </location>
</feature>
<dbReference type="Proteomes" id="UP001165065">
    <property type="component" value="Unassembled WGS sequence"/>
</dbReference>
<accession>A0A9W7L670</accession>
<comment type="subcellular location">
    <subcellularLocation>
        <location evidence="1">Membrane</location>
        <topology evidence="1">Multi-pass membrane protein</topology>
    </subcellularLocation>
</comment>
<evidence type="ECO:0000256" key="6">
    <source>
        <dbReference type="SAM" id="Phobius"/>
    </source>
</evidence>
<dbReference type="OrthoDB" id="10570444at2759"/>
<organism evidence="7 8">
    <name type="scientific">Triparma columacea</name>
    <dbReference type="NCBI Taxonomy" id="722753"/>
    <lineage>
        <taxon>Eukaryota</taxon>
        <taxon>Sar</taxon>
        <taxon>Stramenopiles</taxon>
        <taxon>Ochrophyta</taxon>
        <taxon>Bolidophyceae</taxon>
        <taxon>Parmales</taxon>
        <taxon>Triparmaceae</taxon>
        <taxon>Triparma</taxon>
    </lineage>
</organism>
<gene>
    <name evidence="7" type="ORF">TrCOL_g3266</name>
</gene>
<feature type="transmembrane region" description="Helical" evidence="6">
    <location>
        <begin position="456"/>
        <end position="476"/>
    </location>
</feature>
<keyword evidence="4 6" id="KW-1133">Transmembrane helix</keyword>
<evidence type="ECO:0000256" key="1">
    <source>
        <dbReference type="ARBA" id="ARBA00004141"/>
    </source>
</evidence>
<evidence type="ECO:0000256" key="5">
    <source>
        <dbReference type="ARBA" id="ARBA00023136"/>
    </source>
</evidence>